<gene>
    <name evidence="1" type="ORF">C7S18_04030</name>
</gene>
<reference evidence="1 2" key="1">
    <citation type="submission" date="2018-03" db="EMBL/GenBank/DDBJ databases">
        <title>Ahniella affigens gen. nov., sp. nov., a gammaproteobacterium isolated from sandy soil near a stream.</title>
        <authorList>
            <person name="Ko Y."/>
            <person name="Kim J.-H."/>
        </authorList>
    </citation>
    <scope>NUCLEOTIDE SEQUENCE [LARGE SCALE GENOMIC DNA]</scope>
    <source>
        <strain evidence="1 2">D13</strain>
    </source>
</reference>
<accession>A0A2P1PNJ8</accession>
<dbReference type="KEGG" id="xba:C7S18_04030"/>
<evidence type="ECO:0000313" key="2">
    <source>
        <dbReference type="Proteomes" id="UP000241074"/>
    </source>
</evidence>
<dbReference type="Proteomes" id="UP000241074">
    <property type="component" value="Chromosome"/>
</dbReference>
<reference evidence="1 2" key="2">
    <citation type="submission" date="2018-03" db="EMBL/GenBank/DDBJ databases">
        <authorList>
            <person name="Keele B.F."/>
        </authorList>
    </citation>
    <scope>NUCLEOTIDE SEQUENCE [LARGE SCALE GENOMIC DNA]</scope>
    <source>
        <strain evidence="1 2">D13</strain>
    </source>
</reference>
<organism evidence="1 2">
    <name type="scientific">Ahniella affigens</name>
    <dbReference type="NCBI Taxonomy" id="2021234"/>
    <lineage>
        <taxon>Bacteria</taxon>
        <taxon>Pseudomonadati</taxon>
        <taxon>Pseudomonadota</taxon>
        <taxon>Gammaproteobacteria</taxon>
        <taxon>Lysobacterales</taxon>
        <taxon>Rhodanobacteraceae</taxon>
        <taxon>Ahniella</taxon>
    </lineage>
</organism>
<name>A0A2P1PNJ8_9GAMM</name>
<evidence type="ECO:0000313" key="1">
    <source>
        <dbReference type="EMBL" id="AVP96412.1"/>
    </source>
</evidence>
<proteinExistence type="predicted"/>
<sequence length="145" mass="16168">MGCFAAKLFRAALAPCRFATIQLLLCQGNRLCENASISPNEAKVFGSWCHYCRHPGSRAADSGIQGDLATCSQRWRTEHQIDRLTQDCSGSRLRQDDDNRGCHREARLTPIEHSLMHEMASGSLHNIQVQVESTIVVVLPRNIAH</sequence>
<dbReference type="EMBL" id="CP027860">
    <property type="protein sequence ID" value="AVP96412.1"/>
    <property type="molecule type" value="Genomic_DNA"/>
</dbReference>
<keyword evidence="2" id="KW-1185">Reference proteome</keyword>
<dbReference type="AlphaFoldDB" id="A0A2P1PNJ8"/>
<protein>
    <submittedName>
        <fullName evidence="1">Uncharacterized protein</fullName>
    </submittedName>
</protein>